<dbReference type="AlphaFoldDB" id="A0A409WBJ1"/>
<proteinExistence type="predicted"/>
<reference evidence="2 3" key="1">
    <citation type="journal article" date="2018" name="Evol. Lett.">
        <title>Horizontal gene cluster transfer increased hallucinogenic mushroom diversity.</title>
        <authorList>
            <person name="Reynolds H.T."/>
            <person name="Vijayakumar V."/>
            <person name="Gluck-Thaler E."/>
            <person name="Korotkin H.B."/>
            <person name="Matheny P.B."/>
            <person name="Slot J.C."/>
        </authorList>
    </citation>
    <scope>NUCLEOTIDE SEQUENCE [LARGE SCALE GENOMIC DNA]</scope>
    <source>
        <strain evidence="2 3">SRW20</strain>
    </source>
</reference>
<sequence>MASGDVAMCVDRSYNAQNDHFAFNNSVPKQPPSSLHMQPGRSDIPNHNKENIIPPVRYPSGSYALYIFDSEELFTYHLVEVVNQASHTYPTDEVIQRVPLSHVLNGHHVSSAQGFVPQMGSIQSTGFYNGYSNGSPNMLSYQNYPNHTWNRNHMGPDLGGFQASGVVEILEIFGTSSSSIGEIVKKESLSWNKWSQTLLALTRDVLPEQRRRTGAQLFAEQPRSRHHSHHLDLLQAREKEVGARVQLCEWGLGVQQADETKAPSVEQLSSDPQRLNE</sequence>
<evidence type="ECO:0000256" key="1">
    <source>
        <dbReference type="SAM" id="MobiDB-lite"/>
    </source>
</evidence>
<evidence type="ECO:0000313" key="2">
    <source>
        <dbReference type="EMBL" id="PPQ75840.1"/>
    </source>
</evidence>
<accession>A0A409WBJ1</accession>
<organism evidence="2 3">
    <name type="scientific">Gymnopilus dilepis</name>
    <dbReference type="NCBI Taxonomy" id="231916"/>
    <lineage>
        <taxon>Eukaryota</taxon>
        <taxon>Fungi</taxon>
        <taxon>Dikarya</taxon>
        <taxon>Basidiomycota</taxon>
        <taxon>Agaricomycotina</taxon>
        <taxon>Agaricomycetes</taxon>
        <taxon>Agaricomycetidae</taxon>
        <taxon>Agaricales</taxon>
        <taxon>Agaricineae</taxon>
        <taxon>Hymenogastraceae</taxon>
        <taxon>Gymnopilus</taxon>
    </lineage>
</organism>
<feature type="region of interest" description="Disordered" evidence="1">
    <location>
        <begin position="257"/>
        <end position="277"/>
    </location>
</feature>
<dbReference type="InParanoid" id="A0A409WBJ1"/>
<name>A0A409WBJ1_9AGAR</name>
<protein>
    <submittedName>
        <fullName evidence="2">Uncharacterized protein</fullName>
    </submittedName>
</protein>
<feature type="compositionally biased region" description="Polar residues" evidence="1">
    <location>
        <begin position="266"/>
        <end position="277"/>
    </location>
</feature>
<keyword evidence="3" id="KW-1185">Reference proteome</keyword>
<evidence type="ECO:0000313" key="3">
    <source>
        <dbReference type="Proteomes" id="UP000284706"/>
    </source>
</evidence>
<comment type="caution">
    <text evidence="2">The sequence shown here is derived from an EMBL/GenBank/DDBJ whole genome shotgun (WGS) entry which is preliminary data.</text>
</comment>
<gene>
    <name evidence="2" type="ORF">CVT26_001134</name>
</gene>
<dbReference type="EMBL" id="NHYE01005223">
    <property type="protein sequence ID" value="PPQ75840.1"/>
    <property type="molecule type" value="Genomic_DNA"/>
</dbReference>
<dbReference type="Proteomes" id="UP000284706">
    <property type="component" value="Unassembled WGS sequence"/>
</dbReference>